<keyword evidence="5" id="KW-1185">Reference proteome</keyword>
<dbReference type="InterPro" id="IPR027039">
    <property type="entry name" value="Crtac1"/>
</dbReference>
<proteinExistence type="predicted"/>
<feature type="region of interest" description="Disordered" evidence="2">
    <location>
        <begin position="613"/>
        <end position="658"/>
    </location>
</feature>
<feature type="compositionally biased region" description="Polar residues" evidence="2">
    <location>
        <begin position="643"/>
        <end position="658"/>
    </location>
</feature>
<gene>
    <name evidence="4" type="ORF">Mal4_39750</name>
</gene>
<evidence type="ECO:0000256" key="2">
    <source>
        <dbReference type="SAM" id="MobiDB-lite"/>
    </source>
</evidence>
<feature type="domain" description="ASPIC/UnbV" evidence="3">
    <location>
        <begin position="541"/>
        <end position="608"/>
    </location>
</feature>
<dbReference type="Proteomes" id="UP000320496">
    <property type="component" value="Chromosome"/>
</dbReference>
<feature type="region of interest" description="Disordered" evidence="2">
    <location>
        <begin position="55"/>
        <end position="77"/>
    </location>
</feature>
<name>A0A517ZB20_9PLAN</name>
<dbReference type="InterPro" id="IPR011519">
    <property type="entry name" value="UnbV_ASPIC"/>
</dbReference>
<evidence type="ECO:0000259" key="3">
    <source>
        <dbReference type="Pfam" id="PF07593"/>
    </source>
</evidence>
<dbReference type="KEGG" id="mri:Mal4_39750"/>
<keyword evidence="1" id="KW-0732">Signal</keyword>
<dbReference type="InterPro" id="IPR013517">
    <property type="entry name" value="FG-GAP"/>
</dbReference>
<organism evidence="4 5">
    <name type="scientific">Maioricimonas rarisocia</name>
    <dbReference type="NCBI Taxonomy" id="2528026"/>
    <lineage>
        <taxon>Bacteria</taxon>
        <taxon>Pseudomonadati</taxon>
        <taxon>Planctomycetota</taxon>
        <taxon>Planctomycetia</taxon>
        <taxon>Planctomycetales</taxon>
        <taxon>Planctomycetaceae</taxon>
        <taxon>Maioricimonas</taxon>
    </lineage>
</organism>
<dbReference type="Pfam" id="PF07593">
    <property type="entry name" value="UnbV_ASPIC"/>
    <property type="match status" value="1"/>
</dbReference>
<accession>A0A517ZB20</accession>
<protein>
    <submittedName>
        <fullName evidence="4">FG-GAP repeat protein</fullName>
    </submittedName>
</protein>
<evidence type="ECO:0000256" key="1">
    <source>
        <dbReference type="ARBA" id="ARBA00022729"/>
    </source>
</evidence>
<sequence>MQNRPQSNLSNSSASHSSARAVARKAWRRRRGLTCEACRGCVVMLIIASVLGTPGCSRESLPTARSEASEQPVSEAPFQDITLESGLDFEHDNGMSGEFYMCEMVGVGAALFDFDNDGDLDVYIPQGHLLVPSSTSANDSPPDDGRHRLFRNDLAVKQNGSRELRFTDVTAASGIDETGYGMGAVASDFDNDGWCDLYVTNFGVNRHYRNNGDGTFAEVDSPAASDPGLWSTSAAVLDYDGDGWMDLFVCEYVRMTLHNSRKCFTRGGARDYCGPQVYNPEPDRLLRNRGDGTFEDVSAPSRISKTPGPALGVVCCDLNRDGRTDVYVANDGAANHYWVNRPDGQLVNEAILSGCAFSRNGAPEASMGVDAADFDGDGDDDLFMTHLQNEKNTLYVNDGSGLFLDETDLHGLDSPSRAATAFGTLWFDYDNDGLLDLFAANGAVRMNDELFSAGDTYPFGQRNQLFRNVGGGQFVDASAGESFEIAEVSRGAAFGDLDNDGDTDVIVLNNNGRARVLLNVVGDRQSWLGVRVVESPGQFDAIGARVALHREGQPPLWRRVRTDGSFCSSSDPRVLFGLGTGDTAVNVKVVWPDGEHEEWKDVPARQYVELARGTGERSTQVAGRVRSRSQPMASGFTPRRVSSKGTPPRTLSSAIQAR</sequence>
<dbReference type="Gene3D" id="2.130.10.130">
    <property type="entry name" value="Integrin alpha, N-terminal"/>
    <property type="match status" value="2"/>
</dbReference>
<dbReference type="EMBL" id="CP036275">
    <property type="protein sequence ID" value="QDU39629.1"/>
    <property type="molecule type" value="Genomic_DNA"/>
</dbReference>
<evidence type="ECO:0000313" key="5">
    <source>
        <dbReference type="Proteomes" id="UP000320496"/>
    </source>
</evidence>
<dbReference type="PANTHER" id="PTHR16026">
    <property type="entry name" value="CARTILAGE ACIDIC PROTEIN 1"/>
    <property type="match status" value="1"/>
</dbReference>
<dbReference type="Pfam" id="PF13517">
    <property type="entry name" value="FG-GAP_3"/>
    <property type="match status" value="3"/>
</dbReference>
<dbReference type="AlphaFoldDB" id="A0A517ZB20"/>
<dbReference type="InterPro" id="IPR028994">
    <property type="entry name" value="Integrin_alpha_N"/>
</dbReference>
<dbReference type="PANTHER" id="PTHR16026:SF0">
    <property type="entry name" value="CARTILAGE ACIDIC PROTEIN 1"/>
    <property type="match status" value="1"/>
</dbReference>
<evidence type="ECO:0000313" key="4">
    <source>
        <dbReference type="EMBL" id="QDU39629.1"/>
    </source>
</evidence>
<dbReference type="SUPFAM" id="SSF69318">
    <property type="entry name" value="Integrin alpha N-terminal domain"/>
    <property type="match status" value="1"/>
</dbReference>
<reference evidence="4 5" key="1">
    <citation type="submission" date="2019-02" db="EMBL/GenBank/DDBJ databases">
        <title>Deep-cultivation of Planctomycetes and their phenomic and genomic characterization uncovers novel biology.</title>
        <authorList>
            <person name="Wiegand S."/>
            <person name="Jogler M."/>
            <person name="Boedeker C."/>
            <person name="Pinto D."/>
            <person name="Vollmers J."/>
            <person name="Rivas-Marin E."/>
            <person name="Kohn T."/>
            <person name="Peeters S.H."/>
            <person name="Heuer A."/>
            <person name="Rast P."/>
            <person name="Oberbeckmann S."/>
            <person name="Bunk B."/>
            <person name="Jeske O."/>
            <person name="Meyerdierks A."/>
            <person name="Storesund J.E."/>
            <person name="Kallscheuer N."/>
            <person name="Luecker S."/>
            <person name="Lage O.M."/>
            <person name="Pohl T."/>
            <person name="Merkel B.J."/>
            <person name="Hornburger P."/>
            <person name="Mueller R.-W."/>
            <person name="Bruemmer F."/>
            <person name="Labrenz M."/>
            <person name="Spormann A.M."/>
            <person name="Op den Camp H."/>
            <person name="Overmann J."/>
            <person name="Amann R."/>
            <person name="Jetten M.S.M."/>
            <person name="Mascher T."/>
            <person name="Medema M.H."/>
            <person name="Devos D.P."/>
            <person name="Kaster A.-K."/>
            <person name="Ovreas L."/>
            <person name="Rohde M."/>
            <person name="Galperin M.Y."/>
            <person name="Jogler C."/>
        </authorList>
    </citation>
    <scope>NUCLEOTIDE SEQUENCE [LARGE SCALE GENOMIC DNA]</scope>
    <source>
        <strain evidence="4 5">Mal4</strain>
    </source>
</reference>